<reference evidence="2" key="1">
    <citation type="journal article" date="2020" name="Stud. Mycol.">
        <title>101 Dothideomycetes genomes: a test case for predicting lifestyles and emergence of pathogens.</title>
        <authorList>
            <person name="Haridas S."/>
            <person name="Albert R."/>
            <person name="Binder M."/>
            <person name="Bloem J."/>
            <person name="Labutti K."/>
            <person name="Salamov A."/>
            <person name="Andreopoulos B."/>
            <person name="Baker S."/>
            <person name="Barry K."/>
            <person name="Bills G."/>
            <person name="Bluhm B."/>
            <person name="Cannon C."/>
            <person name="Castanera R."/>
            <person name="Culley D."/>
            <person name="Daum C."/>
            <person name="Ezra D."/>
            <person name="Gonzalez J."/>
            <person name="Henrissat B."/>
            <person name="Kuo A."/>
            <person name="Liang C."/>
            <person name="Lipzen A."/>
            <person name="Lutzoni F."/>
            <person name="Magnuson J."/>
            <person name="Mondo S."/>
            <person name="Nolan M."/>
            <person name="Ohm R."/>
            <person name="Pangilinan J."/>
            <person name="Park H.-J."/>
            <person name="Ramirez L."/>
            <person name="Alfaro M."/>
            <person name="Sun H."/>
            <person name="Tritt A."/>
            <person name="Yoshinaga Y."/>
            <person name="Zwiers L.-H."/>
            <person name="Turgeon B."/>
            <person name="Goodwin S."/>
            <person name="Spatafora J."/>
            <person name="Crous P."/>
            <person name="Grigoriev I."/>
        </authorList>
    </citation>
    <scope>NUCLEOTIDE SEQUENCE</scope>
    <source>
        <strain evidence="2">CBS 125425</strain>
    </source>
</reference>
<dbReference type="PANTHER" id="PTHR31126:SF1">
    <property type="entry name" value="TYROSINE SPECIFIC PROTEIN PHOSPHATASES DOMAIN-CONTAINING PROTEIN"/>
    <property type="match status" value="1"/>
</dbReference>
<dbReference type="SUPFAM" id="SSF52799">
    <property type="entry name" value="(Phosphotyrosine protein) phosphatases II"/>
    <property type="match status" value="1"/>
</dbReference>
<proteinExistence type="predicted"/>
<dbReference type="GO" id="GO:0004721">
    <property type="term" value="F:phosphoprotein phosphatase activity"/>
    <property type="evidence" value="ECO:0007669"/>
    <property type="project" value="InterPro"/>
</dbReference>
<dbReference type="InterPro" id="IPR000387">
    <property type="entry name" value="Tyr_Pase_dom"/>
</dbReference>
<dbReference type="Proteomes" id="UP000799444">
    <property type="component" value="Unassembled WGS sequence"/>
</dbReference>
<comment type="caution">
    <text evidence="2">The sequence shown here is derived from an EMBL/GenBank/DDBJ whole genome shotgun (WGS) entry which is preliminary data.</text>
</comment>
<name>A0A9P4RB00_9PLEO</name>
<dbReference type="EMBL" id="ML996099">
    <property type="protein sequence ID" value="KAF2740620.1"/>
    <property type="molecule type" value="Genomic_DNA"/>
</dbReference>
<organism evidence="2 3">
    <name type="scientific">Polyplosphaeria fusca</name>
    <dbReference type="NCBI Taxonomy" id="682080"/>
    <lineage>
        <taxon>Eukaryota</taxon>
        <taxon>Fungi</taxon>
        <taxon>Dikarya</taxon>
        <taxon>Ascomycota</taxon>
        <taxon>Pezizomycotina</taxon>
        <taxon>Dothideomycetes</taxon>
        <taxon>Pleosporomycetidae</taxon>
        <taxon>Pleosporales</taxon>
        <taxon>Tetraplosphaeriaceae</taxon>
        <taxon>Polyplosphaeria</taxon>
    </lineage>
</organism>
<dbReference type="PANTHER" id="PTHR31126">
    <property type="entry name" value="TYROSINE-PROTEIN PHOSPHATASE"/>
    <property type="match status" value="1"/>
</dbReference>
<dbReference type="InterPro" id="IPR026893">
    <property type="entry name" value="Tyr/Ser_Pase_IphP-type"/>
</dbReference>
<dbReference type="Gene3D" id="3.90.190.10">
    <property type="entry name" value="Protein tyrosine phosphatase superfamily"/>
    <property type="match status" value="1"/>
</dbReference>
<dbReference type="Pfam" id="PF13350">
    <property type="entry name" value="Y_phosphatase3"/>
    <property type="match status" value="1"/>
</dbReference>
<dbReference type="PROSITE" id="PS50056">
    <property type="entry name" value="TYR_PHOSPHATASE_2"/>
    <property type="match status" value="1"/>
</dbReference>
<evidence type="ECO:0000313" key="3">
    <source>
        <dbReference type="Proteomes" id="UP000799444"/>
    </source>
</evidence>
<dbReference type="AlphaFoldDB" id="A0A9P4RB00"/>
<protein>
    <recommendedName>
        <fullName evidence="1">Tyrosine specific protein phosphatases domain-containing protein</fullName>
    </recommendedName>
</protein>
<evidence type="ECO:0000313" key="2">
    <source>
        <dbReference type="EMBL" id="KAF2740620.1"/>
    </source>
</evidence>
<keyword evidence="3" id="KW-1185">Reference proteome</keyword>
<evidence type="ECO:0000259" key="1">
    <source>
        <dbReference type="PROSITE" id="PS50056"/>
    </source>
</evidence>
<dbReference type="InterPro" id="IPR029021">
    <property type="entry name" value="Prot-tyrosine_phosphatase-like"/>
</dbReference>
<dbReference type="InterPro" id="IPR016130">
    <property type="entry name" value="Tyr_Pase_AS"/>
</dbReference>
<sequence length="284" mass="31411">MSTSPTQHELHKLVETDMLDVIPKSIVDDVLSKPPFTVVPGVVNIRDLGAFASPYVKHNLIYRSGTLSPPHPRSLPPASLSMLRDELGIKLILDMRNDREIAGAPDPVLQGVQNVHLRSTKPPTPTDMNAFLENGGIRGYVNMYEEILDIHTPSIQKALEWIRDEGTPLLFHCTSGKDRTGVLAAVILGLAGAPADVIAYDYSLSRVGVEPSREFLLAMLKSWNADWTLETPGIAKFSQVRKDFMMATLEMVDGKYGGMEGYVKSVLGFGDEDVERIRNNLREE</sequence>
<dbReference type="PROSITE" id="PS00383">
    <property type="entry name" value="TYR_PHOSPHATASE_1"/>
    <property type="match status" value="1"/>
</dbReference>
<feature type="domain" description="Tyrosine specific protein phosphatases" evidence="1">
    <location>
        <begin position="138"/>
        <end position="188"/>
    </location>
</feature>
<accession>A0A9P4RB00</accession>
<dbReference type="OrthoDB" id="449382at2759"/>
<gene>
    <name evidence="2" type="ORF">EJ04DRAFT_558613</name>
</gene>